<feature type="compositionally biased region" description="Basic and acidic residues" evidence="1">
    <location>
        <begin position="486"/>
        <end position="541"/>
    </location>
</feature>
<organism evidence="2 3">
    <name type="scientific">Somion occarium</name>
    <dbReference type="NCBI Taxonomy" id="3059160"/>
    <lineage>
        <taxon>Eukaryota</taxon>
        <taxon>Fungi</taxon>
        <taxon>Dikarya</taxon>
        <taxon>Basidiomycota</taxon>
        <taxon>Agaricomycotina</taxon>
        <taxon>Agaricomycetes</taxon>
        <taxon>Polyporales</taxon>
        <taxon>Cerrenaceae</taxon>
        <taxon>Somion</taxon>
    </lineage>
</organism>
<feature type="compositionally biased region" description="Low complexity" evidence="1">
    <location>
        <begin position="428"/>
        <end position="441"/>
    </location>
</feature>
<reference evidence="3" key="1">
    <citation type="submission" date="2024-04" db="EMBL/GenBank/DDBJ databases">
        <authorList>
            <person name="Shaw F."/>
            <person name="Minotto A."/>
        </authorList>
    </citation>
    <scope>NUCLEOTIDE SEQUENCE [LARGE SCALE GENOMIC DNA]</scope>
</reference>
<feature type="region of interest" description="Disordered" evidence="1">
    <location>
        <begin position="1318"/>
        <end position="1458"/>
    </location>
</feature>
<evidence type="ECO:0000256" key="1">
    <source>
        <dbReference type="SAM" id="MobiDB-lite"/>
    </source>
</evidence>
<accession>A0ABP1E225</accession>
<feature type="compositionally biased region" description="Pro residues" evidence="1">
    <location>
        <begin position="357"/>
        <end position="379"/>
    </location>
</feature>
<feature type="compositionally biased region" description="Pro residues" evidence="1">
    <location>
        <begin position="196"/>
        <end position="207"/>
    </location>
</feature>
<feature type="region of interest" description="Disordered" evidence="1">
    <location>
        <begin position="796"/>
        <end position="912"/>
    </location>
</feature>
<dbReference type="PANTHER" id="PTHR18034">
    <property type="entry name" value="CELL CYCLE CONTROL PROTEIN CWF22-RELATED"/>
    <property type="match status" value="1"/>
</dbReference>
<feature type="compositionally biased region" description="Basic and acidic residues" evidence="1">
    <location>
        <begin position="62"/>
        <end position="71"/>
    </location>
</feature>
<dbReference type="EMBL" id="OZ037951">
    <property type="protein sequence ID" value="CAL1714110.1"/>
    <property type="molecule type" value="Genomic_DNA"/>
</dbReference>
<feature type="compositionally biased region" description="Basic and acidic residues" evidence="1">
    <location>
        <begin position="118"/>
        <end position="128"/>
    </location>
</feature>
<feature type="compositionally biased region" description="Polar residues" evidence="1">
    <location>
        <begin position="1320"/>
        <end position="1332"/>
    </location>
</feature>
<proteinExistence type="predicted"/>
<feature type="compositionally biased region" description="Gly residues" evidence="1">
    <location>
        <begin position="475"/>
        <end position="485"/>
    </location>
</feature>
<feature type="compositionally biased region" description="Low complexity" evidence="1">
    <location>
        <begin position="31"/>
        <end position="45"/>
    </location>
</feature>
<dbReference type="Proteomes" id="UP001497453">
    <property type="component" value="Chromosome 8"/>
</dbReference>
<feature type="compositionally biased region" description="Pro residues" evidence="1">
    <location>
        <begin position="881"/>
        <end position="893"/>
    </location>
</feature>
<evidence type="ECO:0000313" key="2">
    <source>
        <dbReference type="EMBL" id="CAL1714110.1"/>
    </source>
</evidence>
<name>A0ABP1E225_9APHY</name>
<keyword evidence="3" id="KW-1185">Reference proteome</keyword>
<feature type="compositionally biased region" description="Basic and acidic residues" evidence="1">
    <location>
        <begin position="12"/>
        <end position="30"/>
    </location>
</feature>
<protein>
    <submittedName>
        <fullName evidence="2">Uncharacterized protein</fullName>
    </submittedName>
</protein>
<feature type="compositionally biased region" description="Low complexity" evidence="1">
    <location>
        <begin position="550"/>
        <end position="572"/>
    </location>
</feature>
<feature type="compositionally biased region" description="Basic residues" evidence="1">
    <location>
        <begin position="833"/>
        <end position="864"/>
    </location>
</feature>
<feature type="compositionally biased region" description="Basic and acidic residues" evidence="1">
    <location>
        <begin position="713"/>
        <end position="734"/>
    </location>
</feature>
<feature type="compositionally biased region" description="Pro residues" evidence="1">
    <location>
        <begin position="901"/>
        <end position="912"/>
    </location>
</feature>
<feature type="compositionally biased region" description="Basic residues" evidence="1">
    <location>
        <begin position="745"/>
        <end position="755"/>
    </location>
</feature>
<sequence>MDIGALLQDSPSDDHRRRQQQQREREREQQRQQQQQQQQERQQQSQPPPPPQQQYPPPSQERPVDRERDRFAQPPPPQVPPYRSPPQQRYARPISPPSHHQQHHQTQAYPPQPPPPEHLPHREGREPAELPPRSQTNWLPPPSTLVSEPYDLKHRRPEISLPPPHEGGYHSMGPPGLPPPLPGQPQYGTEPHYSRHPPPPPRLPPPHGLAHSHSIPNSPSSMYMPPPPRPGGPPSIPGPGVPPPGSGPGPGPLALYPSERERDRERERVERERDRERFIPDRERDRDRERERDRERDRRSLNPSPHPGSTIYPDPASYLGPGPPHGHRTSRSYSTSSQPPPGRNSASPAMGSLQRPPIGPPPHHHPSLPPPTLAPPYPPIDRDRERERDRRTSDDFLDRAGPRSAGPSHLGNSGFPGPSTSLGAPHLSVSGSNTSSSTPSTMNAPPHAHGNPYPVSRGRERERDRDRERDLLTGPGMGAGLGLGGGDRERERDLVRSERDREWERERERERERDVRERERMYQEERARERDREHEREREFMMNHPPSAPPSTSSANPVWSRFAAPRTSSSSTPAPPPPPPPGPGFMLGALGGMAMSGMPDKEEHERMLMNQLNLDKNYDAKYREKVAEDLQREEERQLAFAAKHGISLGPSRSRRTSLKDREREQEREMREMREIREIRDREQREPPLPPTRKSQRDEHGWMPEPRSLAEPPSLERERDRRDREREREEMEMARRQVAPGGGQYHVHHHHVHHVHNPPPSSSGMPRPSKSLKEGAGGLPGGMQPPSYGIVPPPGMDRRESLGAQKQGMGPSTPTGNGPMIQGHPPREVPPQPHTHRIHHHHPQPHSHQHPLAHQHLHQHTHAHPHGLANAGPMPFPHRRSPPPPSSFQIPPGPQSFHHPHSPPPPPHPMIPSLPPLHLGTFVYPQLPFPFTDFPDPPYVSEMPGPVPNAALTLSAKEPEPREIHLTILIPCGFLTTEPPRQPRLWGGAEIPSFNPLFASPQLLSHLQSGMPYHHSRRGPHPYEVVGRRRVYTDDSDLICTSVHCGKVNWMMIQRAKQSGKDMKVEARLTREARFVGGYGAECVSAKRKGKARGESDWEDGEDGNEFGDGRDLLSAGWGNGHDGAGVEILNIEFVEPGAAHSLSIPNRSQRLLEYSERRLALSCSSGSVTRRKRRRVGSYSGDESCSLLQRRMNAEDAELCASRTLVFGQRPGWSDISYEYHPSGLKAALFPLSGDESETDSRARKRRRLSAESSQKQVEVDTKDGSRTSSGRSVLLQTSCEIFVLQPQTKLPVGEQNKENIEDEVQKPHPRYSISLVTREPSSPDQAPNDSADSVPATEPSKTSDVPMLGSDVDTRPPKAPVKPTDSSQAVPSIESTTTPSTEGTKPDLGAHVNGNHVISNTDAPMSDAVPSTGNSDASLHPTASLAEGGDSVGATSNSYKTEAKVPTSGAKTEPTSAPTVNAFTPLLSSAKARDRQLPQKTVLQVLQQDLTEDNFIFAEDGVSILSSDEENGIRKGFKLEVRTWRWADDRMLEARSR</sequence>
<gene>
    <name evidence="2" type="ORF">GFSPODELE1_LOCUS9620</name>
</gene>
<dbReference type="InterPro" id="IPR050781">
    <property type="entry name" value="CWC22_splicing_factor"/>
</dbReference>
<feature type="compositionally biased region" description="Basic and acidic residues" evidence="1">
    <location>
        <begin position="380"/>
        <end position="401"/>
    </location>
</feature>
<feature type="region of interest" description="Disordered" evidence="1">
    <location>
        <begin position="1232"/>
        <end position="1272"/>
    </location>
</feature>
<feature type="compositionally biased region" description="Pro residues" evidence="1">
    <location>
        <begin position="224"/>
        <end position="251"/>
    </location>
</feature>
<feature type="compositionally biased region" description="Basic and acidic residues" evidence="1">
    <location>
        <begin position="657"/>
        <end position="685"/>
    </location>
</feature>
<feature type="compositionally biased region" description="Low complexity" evidence="1">
    <location>
        <begin position="584"/>
        <end position="598"/>
    </location>
</feature>
<evidence type="ECO:0000313" key="3">
    <source>
        <dbReference type="Proteomes" id="UP001497453"/>
    </source>
</evidence>
<feature type="compositionally biased region" description="Polar residues" evidence="1">
    <location>
        <begin position="1397"/>
        <end position="1418"/>
    </location>
</feature>
<feature type="compositionally biased region" description="Basic and acidic residues" evidence="1">
    <location>
        <begin position="457"/>
        <end position="471"/>
    </location>
</feature>
<feature type="compositionally biased region" description="Basic and acidic residues" evidence="1">
    <location>
        <begin position="258"/>
        <end position="300"/>
    </location>
</feature>
<feature type="region of interest" description="Disordered" evidence="1">
    <location>
        <begin position="1"/>
        <end position="602"/>
    </location>
</feature>
<dbReference type="PANTHER" id="PTHR18034:SF3">
    <property type="entry name" value="PRE-MRNA-SPLICING FACTOR CWC22 HOMOLOG"/>
    <property type="match status" value="1"/>
</dbReference>
<feature type="compositionally biased region" description="Low complexity" evidence="1">
    <location>
        <begin position="85"/>
        <end position="109"/>
    </location>
</feature>
<feature type="compositionally biased region" description="Pro residues" evidence="1">
    <location>
        <begin position="573"/>
        <end position="583"/>
    </location>
</feature>
<feature type="compositionally biased region" description="Low complexity" evidence="1">
    <location>
        <begin position="214"/>
        <end position="223"/>
    </location>
</feature>
<feature type="compositionally biased region" description="Low complexity" evidence="1">
    <location>
        <begin position="1372"/>
        <end position="1384"/>
    </location>
</feature>
<feature type="compositionally biased region" description="Pro residues" evidence="1">
    <location>
        <begin position="73"/>
        <end position="84"/>
    </location>
</feature>
<feature type="compositionally biased region" description="Pro residues" evidence="1">
    <location>
        <begin position="46"/>
        <end position="60"/>
    </location>
</feature>
<feature type="region of interest" description="Disordered" evidence="1">
    <location>
        <begin position="641"/>
        <end position="784"/>
    </location>
</feature>